<evidence type="ECO:0000259" key="1">
    <source>
        <dbReference type="Pfam" id="PF08800"/>
    </source>
</evidence>
<protein>
    <recommendedName>
        <fullName evidence="1">BT4734-like N-terminal domain-containing protein</fullName>
    </recommendedName>
</protein>
<name>A0A4U3KXM1_9BACT</name>
<organism evidence="2 3">
    <name type="scientific">Ilyomonas limi</name>
    <dbReference type="NCBI Taxonomy" id="2575867"/>
    <lineage>
        <taxon>Bacteria</taxon>
        <taxon>Pseudomonadati</taxon>
        <taxon>Bacteroidota</taxon>
        <taxon>Chitinophagia</taxon>
        <taxon>Chitinophagales</taxon>
        <taxon>Chitinophagaceae</taxon>
        <taxon>Ilyomonas</taxon>
    </lineage>
</organism>
<feature type="domain" description="BT4734-like N-terminal" evidence="1">
    <location>
        <begin position="56"/>
        <end position="179"/>
    </location>
</feature>
<dbReference type="AlphaFoldDB" id="A0A4U3KXM1"/>
<keyword evidence="3" id="KW-1185">Reference proteome</keyword>
<dbReference type="RefSeq" id="WP_137263398.1">
    <property type="nucleotide sequence ID" value="NZ_SZQL01000018.1"/>
</dbReference>
<dbReference type="Pfam" id="PF08800">
    <property type="entry name" value="BT4734-like_N"/>
    <property type="match status" value="1"/>
</dbReference>
<comment type="caution">
    <text evidence="2">The sequence shown here is derived from an EMBL/GenBank/DDBJ whole genome shotgun (WGS) entry which is preliminary data.</text>
</comment>
<proteinExistence type="predicted"/>
<dbReference type="Proteomes" id="UP000305848">
    <property type="component" value="Unassembled WGS sequence"/>
</dbReference>
<accession>A0A4U3KXM1</accession>
<dbReference type="InterPro" id="IPR014907">
    <property type="entry name" value="BT4734-like_N"/>
</dbReference>
<dbReference type="OrthoDB" id="1522635at2"/>
<gene>
    <name evidence="2" type="ORF">FC093_19035</name>
</gene>
<evidence type="ECO:0000313" key="3">
    <source>
        <dbReference type="Proteomes" id="UP000305848"/>
    </source>
</evidence>
<reference evidence="2 3" key="1">
    <citation type="submission" date="2019-05" db="EMBL/GenBank/DDBJ databases">
        <title>Panacibacter sp. strain 17mud1-8 Genome sequencing and assembly.</title>
        <authorList>
            <person name="Chhetri G."/>
        </authorList>
    </citation>
    <scope>NUCLEOTIDE SEQUENCE [LARGE SCALE GENOMIC DNA]</scope>
    <source>
        <strain evidence="2 3">17mud1-8</strain>
    </source>
</reference>
<evidence type="ECO:0000313" key="2">
    <source>
        <dbReference type="EMBL" id="TKK65847.1"/>
    </source>
</evidence>
<sequence length="341" mass="39349">MLYFGTAITTPADVLQPIAVDTLHQALLHPKPKTRQLIDQLRVIQTLDKNSYKTQKKLLPYLVCAAFKPAIRRRENFLYIEYFFIDLDGIAGHFDKAMLWRQLVTDSRLVLLFTSPGGDGLKLLYRLQERCRDYGLFSAFYKQFVQHLASRFHLHPVIDTATSDVTRACFISYDEHAYYNAGAAPVDMREYNMEEPETLWHAAQQASTAFEEEKEKTGSEVKRPTTSPGSEVLAAIRQKLNPHYRKPEKKQYYIPPEVDTFIEKITERLKEYQLQLLETSPIHYGRKLRIGTTGMWAEINLFYGSRGFTFVKTTKTGSNSQLADLCVQVLEENLYNSNKAR</sequence>
<dbReference type="EMBL" id="SZQL01000018">
    <property type="protein sequence ID" value="TKK65847.1"/>
    <property type="molecule type" value="Genomic_DNA"/>
</dbReference>
<dbReference type="NCBIfam" id="NF040562">
    <property type="entry name" value="PrimPol_Db"/>
    <property type="match status" value="1"/>
</dbReference>